<keyword evidence="3" id="KW-1185">Reference proteome</keyword>
<dbReference type="PANTHER" id="PTHR33223:SF8">
    <property type="entry name" value="OS04G0172440 PROTEIN"/>
    <property type="match status" value="1"/>
</dbReference>
<name>A0A9D4XFN5_PEA</name>
<sequence length="263" mass="30651">MRFKVPDFEKYKGNNCPLSHLFMYVRKMSTQTDNDQLLIHYFQDSLTGAAPRWYMGLDSASVCTFNDLGEAFVKQYKYNVDMAPDRDQLSAPNDFTEMVNMGMRLEEGVHEGRLSKEEVSSSKKYGSSFTRKKEGETNAVSVGRQRRPHVRRRAPGHDIENCYPLKYEVQKLVKSGMDIPEEITRLIEHEEKTIQPYKELVELINLGSKESKREVNIRALLGEDVNKRLVELLKEYVDVFAWSYRYMLGLDTDIIEHRRPLKP</sequence>
<dbReference type="Proteomes" id="UP001058974">
    <property type="component" value="Chromosome 4"/>
</dbReference>
<dbReference type="PANTHER" id="PTHR33223">
    <property type="entry name" value="CCHC-TYPE DOMAIN-CONTAINING PROTEIN"/>
    <property type="match status" value="1"/>
</dbReference>
<dbReference type="AlphaFoldDB" id="A0A9D4XFN5"/>
<evidence type="ECO:0008006" key="4">
    <source>
        <dbReference type="Google" id="ProtNLM"/>
    </source>
</evidence>
<comment type="caution">
    <text evidence="2">The sequence shown here is derived from an EMBL/GenBank/DDBJ whole genome shotgun (WGS) entry which is preliminary data.</text>
</comment>
<reference evidence="2 3" key="1">
    <citation type="journal article" date="2022" name="Nat. Genet.">
        <title>Improved pea reference genome and pan-genome highlight genomic features and evolutionary characteristics.</title>
        <authorList>
            <person name="Yang T."/>
            <person name="Liu R."/>
            <person name="Luo Y."/>
            <person name="Hu S."/>
            <person name="Wang D."/>
            <person name="Wang C."/>
            <person name="Pandey M.K."/>
            <person name="Ge S."/>
            <person name="Xu Q."/>
            <person name="Li N."/>
            <person name="Li G."/>
            <person name="Huang Y."/>
            <person name="Saxena R.K."/>
            <person name="Ji Y."/>
            <person name="Li M."/>
            <person name="Yan X."/>
            <person name="He Y."/>
            <person name="Liu Y."/>
            <person name="Wang X."/>
            <person name="Xiang C."/>
            <person name="Varshney R.K."/>
            <person name="Ding H."/>
            <person name="Gao S."/>
            <person name="Zong X."/>
        </authorList>
    </citation>
    <scope>NUCLEOTIDE SEQUENCE [LARGE SCALE GENOMIC DNA]</scope>
    <source>
        <strain evidence="2 3">cv. Zhongwan 6</strain>
    </source>
</reference>
<dbReference type="EMBL" id="JAMSHJ010000004">
    <property type="protein sequence ID" value="KAI5420236.1"/>
    <property type="molecule type" value="Genomic_DNA"/>
</dbReference>
<protein>
    <recommendedName>
        <fullName evidence="4">Retrotransposon gag domain-containing protein</fullName>
    </recommendedName>
</protein>
<proteinExistence type="predicted"/>
<dbReference type="Gramene" id="Psat04G0414300-T1">
    <property type="protein sequence ID" value="KAI5420236.1"/>
    <property type="gene ID" value="KIW84_044143"/>
</dbReference>
<gene>
    <name evidence="2" type="ORF">KIW84_044143</name>
</gene>
<accession>A0A9D4XFN5</accession>
<evidence type="ECO:0000313" key="2">
    <source>
        <dbReference type="EMBL" id="KAI5420236.1"/>
    </source>
</evidence>
<organism evidence="2 3">
    <name type="scientific">Pisum sativum</name>
    <name type="common">Garden pea</name>
    <name type="synonym">Lathyrus oleraceus</name>
    <dbReference type="NCBI Taxonomy" id="3888"/>
    <lineage>
        <taxon>Eukaryota</taxon>
        <taxon>Viridiplantae</taxon>
        <taxon>Streptophyta</taxon>
        <taxon>Embryophyta</taxon>
        <taxon>Tracheophyta</taxon>
        <taxon>Spermatophyta</taxon>
        <taxon>Magnoliopsida</taxon>
        <taxon>eudicotyledons</taxon>
        <taxon>Gunneridae</taxon>
        <taxon>Pentapetalae</taxon>
        <taxon>rosids</taxon>
        <taxon>fabids</taxon>
        <taxon>Fabales</taxon>
        <taxon>Fabaceae</taxon>
        <taxon>Papilionoideae</taxon>
        <taxon>50 kb inversion clade</taxon>
        <taxon>NPAAA clade</taxon>
        <taxon>Hologalegina</taxon>
        <taxon>IRL clade</taxon>
        <taxon>Fabeae</taxon>
        <taxon>Lathyrus</taxon>
    </lineage>
</organism>
<evidence type="ECO:0000313" key="3">
    <source>
        <dbReference type="Proteomes" id="UP001058974"/>
    </source>
</evidence>
<feature type="region of interest" description="Disordered" evidence="1">
    <location>
        <begin position="112"/>
        <end position="152"/>
    </location>
</feature>
<evidence type="ECO:0000256" key="1">
    <source>
        <dbReference type="SAM" id="MobiDB-lite"/>
    </source>
</evidence>
<feature type="compositionally biased region" description="Basic and acidic residues" evidence="1">
    <location>
        <begin position="112"/>
        <end position="121"/>
    </location>
</feature>